<gene>
    <name evidence="4" type="ORF">DEBURN_LOCUS996</name>
</gene>
<keyword evidence="5" id="KW-1185">Reference proteome</keyword>
<feature type="compositionally biased region" description="Polar residues" evidence="1">
    <location>
        <begin position="1"/>
        <end position="19"/>
    </location>
</feature>
<dbReference type="InterPro" id="IPR057255">
    <property type="entry name" value="2TM_P5A-ATPase"/>
</dbReference>
<evidence type="ECO:0000313" key="5">
    <source>
        <dbReference type="Proteomes" id="UP000789706"/>
    </source>
</evidence>
<evidence type="ECO:0000256" key="1">
    <source>
        <dbReference type="SAM" id="MobiDB-lite"/>
    </source>
</evidence>
<organism evidence="4 5">
    <name type="scientific">Diversispora eburnea</name>
    <dbReference type="NCBI Taxonomy" id="1213867"/>
    <lineage>
        <taxon>Eukaryota</taxon>
        <taxon>Fungi</taxon>
        <taxon>Fungi incertae sedis</taxon>
        <taxon>Mucoromycota</taxon>
        <taxon>Glomeromycotina</taxon>
        <taxon>Glomeromycetes</taxon>
        <taxon>Diversisporales</taxon>
        <taxon>Diversisporaceae</taxon>
        <taxon>Diversispora</taxon>
    </lineage>
</organism>
<evidence type="ECO:0000259" key="3">
    <source>
        <dbReference type="Pfam" id="PF23143"/>
    </source>
</evidence>
<dbReference type="EMBL" id="CAJVPK010000037">
    <property type="protein sequence ID" value="CAG8436274.1"/>
    <property type="molecule type" value="Genomic_DNA"/>
</dbReference>
<dbReference type="Proteomes" id="UP000789706">
    <property type="component" value="Unassembled WGS sequence"/>
</dbReference>
<evidence type="ECO:0000256" key="2">
    <source>
        <dbReference type="SAM" id="Phobius"/>
    </source>
</evidence>
<proteinExistence type="predicted"/>
<keyword evidence="2" id="KW-0812">Transmembrane</keyword>
<comment type="caution">
    <text evidence="4">The sequence shown here is derived from an EMBL/GenBank/DDBJ whole genome shotgun (WGS) entry which is preliminary data.</text>
</comment>
<accession>A0A9N8UYA6</accession>
<dbReference type="AlphaFoldDB" id="A0A9N8UYA6"/>
<reference evidence="4" key="1">
    <citation type="submission" date="2021-06" db="EMBL/GenBank/DDBJ databases">
        <authorList>
            <person name="Kallberg Y."/>
            <person name="Tangrot J."/>
            <person name="Rosling A."/>
        </authorList>
    </citation>
    <scope>NUCLEOTIDE SEQUENCE</scope>
    <source>
        <strain evidence="4">AZ414A</strain>
    </source>
</reference>
<feature type="compositionally biased region" description="Polar residues" evidence="1">
    <location>
        <begin position="63"/>
        <end position="99"/>
    </location>
</feature>
<feature type="region of interest" description="Disordered" evidence="1">
    <location>
        <begin position="1"/>
        <end position="30"/>
    </location>
</feature>
<keyword evidence="2" id="KW-1133">Transmembrane helix</keyword>
<dbReference type="Pfam" id="PF23143">
    <property type="entry name" value="2TM_P5A-ATPase"/>
    <property type="match status" value="1"/>
</dbReference>
<feature type="region of interest" description="Disordered" evidence="1">
    <location>
        <begin position="63"/>
        <end position="107"/>
    </location>
</feature>
<dbReference type="OrthoDB" id="2333362at2759"/>
<protein>
    <submittedName>
        <fullName evidence="4">3027_t:CDS:1</fullName>
    </submittedName>
</protein>
<feature type="transmembrane region" description="Helical" evidence="2">
    <location>
        <begin position="189"/>
        <end position="208"/>
    </location>
</feature>
<feature type="transmembrane region" description="Helical" evidence="2">
    <location>
        <begin position="158"/>
        <end position="177"/>
    </location>
</feature>
<sequence length="227" mass="25767">MTSESIYESYKNPKTVSVPPNSPWALGIGNTPKPYPLSFKADETIKEESNKVVLSPSAIQQRSILSQTTPARKKTSSQFNESVLMNQKKSKSSRLSGQTDFDPLSPPPSIDSSIATTFDPETDKHLYEKALNLYRSFSKENAKSIRKSSLHVRKSIKWHGYVWPFLCLHTAWLYIYLFEYDEYLGSEEWTFLTLGSLITINALVFLSCQWSVGAKAFFTCSNVRQNI</sequence>
<feature type="domain" description="P5A-ATPase transmembrane helical hairpin" evidence="3">
    <location>
        <begin position="155"/>
        <end position="223"/>
    </location>
</feature>
<evidence type="ECO:0000313" key="4">
    <source>
        <dbReference type="EMBL" id="CAG8436274.1"/>
    </source>
</evidence>
<keyword evidence="2" id="KW-0472">Membrane</keyword>
<name>A0A9N8UYA6_9GLOM</name>